<protein>
    <submittedName>
        <fullName evidence="3">Nulp1-pending protein</fullName>
    </submittedName>
</protein>
<dbReference type="Proteomes" id="UP000078240">
    <property type="component" value="Unassembled WGS sequence"/>
</dbReference>
<evidence type="ECO:0000313" key="6">
    <source>
        <dbReference type="Proteomes" id="UP000245956"/>
    </source>
</evidence>
<dbReference type="PANTHER" id="PTHR22684:SF0">
    <property type="entry name" value="RIBOSOME QUALITY CONTROL COMPLEX SUBUNIT TCF25"/>
    <property type="match status" value="1"/>
</dbReference>
<evidence type="ECO:0000313" key="3">
    <source>
        <dbReference type="EMBL" id="OAQ80318.1"/>
    </source>
</evidence>
<feature type="region of interest" description="Disordered" evidence="1">
    <location>
        <begin position="625"/>
        <end position="644"/>
    </location>
</feature>
<dbReference type="AlphaFoldDB" id="A0A179GS47"/>
<evidence type="ECO:0000313" key="2">
    <source>
        <dbReference type="EMBL" id="KAK4094869.1"/>
    </source>
</evidence>
<comment type="caution">
    <text evidence="3">The sequence shown here is derived from an EMBL/GenBank/DDBJ whole genome shotgun (WGS) entry which is preliminary data.</text>
</comment>
<reference evidence="2" key="4">
    <citation type="submission" date="2023-11" db="EMBL/GenBank/DDBJ databases">
        <authorList>
            <person name="Beijen E."/>
            <person name="Ohm R.A."/>
        </authorList>
    </citation>
    <scope>NUCLEOTIDE SEQUENCE</scope>
    <source>
        <strain evidence="2">CBS 150709</strain>
    </source>
</reference>
<feature type="region of interest" description="Disordered" evidence="1">
    <location>
        <begin position="130"/>
        <end position="149"/>
    </location>
</feature>
<feature type="compositionally biased region" description="Polar residues" evidence="1">
    <location>
        <begin position="134"/>
        <end position="143"/>
    </location>
</feature>
<gene>
    <name evidence="4" type="ORF">PCL_03124</name>
    <name evidence="2" type="ORF">Purlil1_565</name>
    <name evidence="3" type="ORF">VFPBJ_05903</name>
</gene>
<dbReference type="EMBL" id="JAWRVI010000002">
    <property type="protein sequence ID" value="KAK4094869.1"/>
    <property type="molecule type" value="Genomic_DNA"/>
</dbReference>
<accession>A0A179GS47</accession>
<feature type="region of interest" description="Disordered" evidence="1">
    <location>
        <begin position="573"/>
        <end position="603"/>
    </location>
</feature>
<dbReference type="GO" id="GO:0072344">
    <property type="term" value="P:rescue of stalled ribosome"/>
    <property type="evidence" value="ECO:0007669"/>
    <property type="project" value="TreeGrafter"/>
</dbReference>
<reference evidence="3 5" key="3">
    <citation type="submission" date="2016-01" db="EMBL/GenBank/DDBJ databases">
        <title>Biosynthesis of antibiotic leucinostatins and their inhibition on Phytophthora in bio-control Purpureocillium lilacinum.</title>
        <authorList>
            <person name="Wang G."/>
            <person name="Liu Z."/>
            <person name="Lin R."/>
            <person name="Li E."/>
            <person name="Mao Z."/>
            <person name="Ling J."/>
            <person name="Yin W."/>
            <person name="Xie B."/>
        </authorList>
    </citation>
    <scope>NUCLEOTIDE SEQUENCE [LARGE SCALE GENOMIC DNA]</scope>
    <source>
        <strain evidence="3">PLBJ-1</strain>
    </source>
</reference>
<organism evidence="3 5">
    <name type="scientific">Purpureocillium lilacinum</name>
    <name type="common">Paecilomyces lilacinus</name>
    <dbReference type="NCBI Taxonomy" id="33203"/>
    <lineage>
        <taxon>Eukaryota</taxon>
        <taxon>Fungi</taxon>
        <taxon>Dikarya</taxon>
        <taxon>Ascomycota</taxon>
        <taxon>Pezizomycotina</taxon>
        <taxon>Sordariomycetes</taxon>
        <taxon>Hypocreomycetidae</taxon>
        <taxon>Hypocreales</taxon>
        <taxon>Ophiocordycipitaceae</taxon>
        <taxon>Purpureocillium</taxon>
    </lineage>
</organism>
<dbReference type="InterPro" id="IPR006994">
    <property type="entry name" value="TCF25/Rqc1"/>
</dbReference>
<dbReference type="Proteomes" id="UP000245956">
    <property type="component" value="Unassembled WGS sequence"/>
</dbReference>
<name>A0A179GS47_PURLI</name>
<feature type="region of interest" description="Disordered" evidence="1">
    <location>
        <begin position="685"/>
        <end position="748"/>
    </location>
</feature>
<dbReference type="EMBL" id="LSBH01000004">
    <property type="protein sequence ID" value="OAQ80318.1"/>
    <property type="molecule type" value="Genomic_DNA"/>
</dbReference>
<sequence>MSSRQLRKLQQQRELEKARALDIQEESSDEGEDIGPPGTAAKPRPNLFAALGGEDEDQDDEAAAEDDGGDDADENHEAQQEEVIQTQPQASSKKSKKKKKKKSKAAETVPAETPENDEDEIDKAMKDLGLATGDPSQAATQSDAVGGRGPATRLNELLGINLYHLRPVNEMRNLFGRDVIESANAEEQRQQQENLRRNRTRGPVIRDVDLETYLRGPPGAPKLPEVSLRRNIFVQGREHWPRQTAGGLTMKQVGSGDADGSTEYAYVHEKQYDDMQALFFACVQIGDPNRMIQLLMQAPYHVSTLLQVSSVAKQDQNMALAGELCERALFTFGRVTTSTFRQDVEHGRARLDFRRPENRQFWLAGYHFLKSLIRKGTYRTALEWAKLLHAIDPQGDPYAMKHFIHFLAIRAYESRWLIDFLESQSGNDADGGAEYLRQTLVLAKLQAGDVDGARQDLAQGIQRLPWLYCALFQDLNLDAPPSIWGISADSNARSFWTKLYIYQTKDLWNNTQATSLLQDVAKSLNKVDTSNLPQDDAPPGLGPTRLAYLEGQTSLLAVAPRALLESQPNYEFDPLPPPEKDNIFTSEGTQLPWRDDQQRRQTHGRDAALLARVQDMLAAHEAQIGAGGNQAGNAFLGQDEDEDDDEIRALREADDEELRHDIEAHMGRGGEPGILATLMQMLGVGRSAGHSGDETAVNDDDRGDGESAPRQPPRSQQSTESTEDLPGAWPTDDDGDAGPTGQARDGST</sequence>
<reference evidence="4 6" key="2">
    <citation type="journal article" date="2016" name="Front. Microbiol.">
        <title>Genome and transcriptome sequences reveal the specific parasitism of the nematophagous Purpureocillium lilacinum 36-1.</title>
        <authorList>
            <person name="Xie J."/>
            <person name="Li S."/>
            <person name="Mo C."/>
            <person name="Xiao X."/>
            <person name="Peng D."/>
            <person name="Wang G."/>
            <person name="Xiao Y."/>
        </authorList>
    </citation>
    <scope>NUCLEOTIDE SEQUENCE [LARGE SCALE GENOMIC DNA]</scope>
    <source>
        <strain evidence="4 6">36-1</strain>
    </source>
</reference>
<feature type="compositionally biased region" description="Basic residues" evidence="1">
    <location>
        <begin position="93"/>
        <end position="103"/>
    </location>
</feature>
<evidence type="ECO:0000313" key="5">
    <source>
        <dbReference type="Proteomes" id="UP000078240"/>
    </source>
</evidence>
<keyword evidence="7" id="KW-1185">Reference proteome</keyword>
<reference evidence="4" key="1">
    <citation type="submission" date="2015-05" db="EMBL/GenBank/DDBJ databases">
        <authorList>
            <person name="Wang D.B."/>
            <person name="Wang M."/>
        </authorList>
    </citation>
    <scope>NUCLEOTIDE SEQUENCE</scope>
    <source>
        <strain evidence="4">36-1</strain>
    </source>
</reference>
<feature type="compositionally biased region" description="Basic and acidic residues" evidence="1">
    <location>
        <begin position="593"/>
        <end position="603"/>
    </location>
</feature>
<evidence type="ECO:0000313" key="4">
    <source>
        <dbReference type="EMBL" id="PWI67356.1"/>
    </source>
</evidence>
<feature type="compositionally biased region" description="Acidic residues" evidence="1">
    <location>
        <begin position="53"/>
        <end position="74"/>
    </location>
</feature>
<dbReference type="Proteomes" id="UP001287286">
    <property type="component" value="Unassembled WGS sequence"/>
</dbReference>
<reference evidence="2 7" key="5">
    <citation type="journal article" date="2024" name="Microbiol. Resour. Announc.">
        <title>Genome annotations for the ascomycete fungi Trichoderma harzianum, Trichoderma aggressivum, and Purpureocillium lilacinum.</title>
        <authorList>
            <person name="Beijen E.P.W."/>
            <person name="Ohm R.A."/>
        </authorList>
    </citation>
    <scope>NUCLEOTIDE SEQUENCE [LARGE SCALE GENOMIC DNA]</scope>
    <source>
        <strain evidence="2 7">CBS 150709</strain>
    </source>
</reference>
<feature type="compositionally biased region" description="Basic and acidic residues" evidence="1">
    <location>
        <begin position="11"/>
        <end position="22"/>
    </location>
</feature>
<dbReference type="GO" id="GO:1990116">
    <property type="term" value="P:ribosome-associated ubiquitin-dependent protein catabolic process"/>
    <property type="evidence" value="ECO:0007669"/>
    <property type="project" value="TreeGrafter"/>
</dbReference>
<dbReference type="Pfam" id="PF04910">
    <property type="entry name" value="Tcf25"/>
    <property type="match status" value="1"/>
</dbReference>
<dbReference type="PANTHER" id="PTHR22684">
    <property type="entry name" value="NULP1-RELATED"/>
    <property type="match status" value="1"/>
</dbReference>
<feature type="region of interest" description="Disordered" evidence="1">
    <location>
        <begin position="1"/>
        <end position="120"/>
    </location>
</feature>
<dbReference type="GO" id="GO:1990112">
    <property type="term" value="C:RQC complex"/>
    <property type="evidence" value="ECO:0007669"/>
    <property type="project" value="TreeGrafter"/>
</dbReference>
<proteinExistence type="predicted"/>
<evidence type="ECO:0000256" key="1">
    <source>
        <dbReference type="SAM" id="MobiDB-lite"/>
    </source>
</evidence>
<feature type="compositionally biased region" description="Acidic residues" evidence="1">
    <location>
        <begin position="23"/>
        <end position="33"/>
    </location>
</feature>
<evidence type="ECO:0000313" key="7">
    <source>
        <dbReference type="Proteomes" id="UP001287286"/>
    </source>
</evidence>
<dbReference type="EMBL" id="LCWV01000019">
    <property type="protein sequence ID" value="PWI67356.1"/>
    <property type="molecule type" value="Genomic_DNA"/>
</dbReference>